<keyword evidence="3" id="KW-0808">Transferase</keyword>
<dbReference type="GO" id="GO:0051539">
    <property type="term" value="F:4 iron, 4 sulfur cluster binding"/>
    <property type="evidence" value="ECO:0007669"/>
    <property type="project" value="UniProtKB-KW"/>
</dbReference>
<feature type="domain" description="Radical SAM core" evidence="9">
    <location>
        <begin position="195"/>
        <end position="424"/>
    </location>
</feature>
<keyword evidence="6" id="KW-0408">Iron</keyword>
<dbReference type="CDD" id="cd01335">
    <property type="entry name" value="Radical_SAM"/>
    <property type="match status" value="1"/>
</dbReference>
<dbReference type="Pfam" id="PF04055">
    <property type="entry name" value="Radical_SAM"/>
    <property type="match status" value="1"/>
</dbReference>
<dbReference type="Gene3D" id="3.80.30.20">
    <property type="entry name" value="tm_1862 like domain"/>
    <property type="match status" value="1"/>
</dbReference>
<dbReference type="SFLD" id="SFLDG01082">
    <property type="entry name" value="B12-binding_domain_containing"/>
    <property type="match status" value="1"/>
</dbReference>
<keyword evidence="5" id="KW-0479">Metal-binding</keyword>
<dbReference type="InterPro" id="IPR007197">
    <property type="entry name" value="rSAM"/>
</dbReference>
<keyword evidence="4" id="KW-0949">S-adenosyl-L-methionine</keyword>
<evidence type="ECO:0000313" key="10">
    <source>
        <dbReference type="EMBL" id="QNO58102.1"/>
    </source>
</evidence>
<evidence type="ECO:0000256" key="3">
    <source>
        <dbReference type="ARBA" id="ARBA00022679"/>
    </source>
</evidence>
<dbReference type="PANTHER" id="PTHR43409:SF7">
    <property type="entry name" value="BLL1977 PROTEIN"/>
    <property type="match status" value="1"/>
</dbReference>
<name>A0A7G9ZCW8_9EURY</name>
<dbReference type="Pfam" id="PF02310">
    <property type="entry name" value="B12-binding"/>
    <property type="match status" value="1"/>
</dbReference>
<dbReference type="InterPro" id="IPR058240">
    <property type="entry name" value="rSAM_sf"/>
</dbReference>
<dbReference type="SFLD" id="SFLDS00029">
    <property type="entry name" value="Radical_SAM"/>
    <property type="match status" value="1"/>
</dbReference>
<evidence type="ECO:0000259" key="8">
    <source>
        <dbReference type="PROSITE" id="PS51332"/>
    </source>
</evidence>
<dbReference type="SUPFAM" id="SSF102114">
    <property type="entry name" value="Radical SAM enzymes"/>
    <property type="match status" value="1"/>
</dbReference>
<organism evidence="10">
    <name type="scientific">Candidatus Methanophaga sp. ANME-1 ERB7</name>
    <dbReference type="NCBI Taxonomy" id="2759913"/>
    <lineage>
        <taxon>Archaea</taxon>
        <taxon>Methanobacteriati</taxon>
        <taxon>Methanobacteriota</taxon>
        <taxon>Stenosarchaea group</taxon>
        <taxon>Methanomicrobia</taxon>
        <taxon>Candidatus Methanophagales</taxon>
        <taxon>Candidatus Methanophagaceae</taxon>
        <taxon>Candidatus Methanophaga</taxon>
    </lineage>
</organism>
<comment type="cofactor">
    <cofactor evidence="1">
        <name>[4Fe-4S] cluster</name>
        <dbReference type="ChEBI" id="CHEBI:49883"/>
    </cofactor>
</comment>
<dbReference type="PROSITE" id="PS51332">
    <property type="entry name" value="B12_BINDING"/>
    <property type="match status" value="1"/>
</dbReference>
<evidence type="ECO:0000256" key="4">
    <source>
        <dbReference type="ARBA" id="ARBA00022691"/>
    </source>
</evidence>
<dbReference type="AlphaFoldDB" id="A0A7G9ZCW8"/>
<keyword evidence="7" id="KW-0411">Iron-sulfur</keyword>
<dbReference type="GO" id="GO:0031419">
    <property type="term" value="F:cobalamin binding"/>
    <property type="evidence" value="ECO:0007669"/>
    <property type="project" value="InterPro"/>
</dbReference>
<proteinExistence type="predicted"/>
<dbReference type="InterPro" id="IPR051198">
    <property type="entry name" value="BchE-like"/>
</dbReference>
<keyword evidence="2" id="KW-0489">Methyltransferase</keyword>
<gene>
    <name evidence="10" type="ORF">HJJEBIEG_00004</name>
</gene>
<dbReference type="PROSITE" id="PS51918">
    <property type="entry name" value="RADICAL_SAM"/>
    <property type="match status" value="1"/>
</dbReference>
<dbReference type="PANTHER" id="PTHR43409">
    <property type="entry name" value="ANAEROBIC MAGNESIUM-PROTOPORPHYRIN IX MONOMETHYL ESTER CYCLASE-RELATED"/>
    <property type="match status" value="1"/>
</dbReference>
<evidence type="ECO:0000256" key="7">
    <source>
        <dbReference type="ARBA" id="ARBA00023014"/>
    </source>
</evidence>
<dbReference type="InterPro" id="IPR034466">
    <property type="entry name" value="Methyltransferase_Class_B"/>
</dbReference>
<sequence>MVLVKCPNGKEKFDVLKFLRVLLVKPKGRKGLGFAADVIPIGLEYLAASIEKEADYVHIIDMEFEKHPFQHFLDFFHPDLVGITMSATDHNEGLRLAKIAKDSGITTVLGGYHPTAIPDELLSHPQVDIIVRGEGELTMKELLQKGPPDGILGISFKKDGKIIHNPDRPLIENLDSLPFPARHLRRHKYRAYMNNNGKEVDGITMSRGCWGRCSFCCEPYMSKSRMRFRSPENIMKELFELVSFHKGKPLQIFATDPHFIGDPKRIDDLCDLLQKHKLDITFSVMTRVDSIVRHPELVKRMCDSGILIYESGFESPNQEDLNNVNKGITLDMQRNAVKILRDNGAEVSGTFVIGLPGHDEAEIKQFPIYAKKIGLMNCAFGIVTPFPKTDFYEKLENDGLIFERDWTKYDEMHSVFKLNPLTPERLEELETYCTTRFWTINTLLDRAKVLQKRTGTKTLLKDFIYDMIAKAKFARNAGYDMINGEIEDYVKVVLDAIIEAEMEENGRKISMRDVIEMSRFLKILGPQVIQITLKCDNQIVSYVIKTTSEKVEFIKTISEKQNNATIDINIDLDEVINSFNSYSPRNRLNYISLLKQAQNVEGILNVLRLCSALTMDLSCSFLKDKFIVIKNGLYQ</sequence>
<dbReference type="GO" id="GO:0046872">
    <property type="term" value="F:metal ion binding"/>
    <property type="evidence" value="ECO:0007669"/>
    <property type="project" value="UniProtKB-KW"/>
</dbReference>
<dbReference type="Gene3D" id="3.40.50.280">
    <property type="entry name" value="Cobalamin-binding domain"/>
    <property type="match status" value="1"/>
</dbReference>
<evidence type="ECO:0000256" key="5">
    <source>
        <dbReference type="ARBA" id="ARBA00022723"/>
    </source>
</evidence>
<evidence type="ECO:0000259" key="9">
    <source>
        <dbReference type="PROSITE" id="PS51918"/>
    </source>
</evidence>
<feature type="domain" description="B12-binding" evidence="8">
    <location>
        <begin position="18"/>
        <end position="153"/>
    </location>
</feature>
<dbReference type="InterPro" id="IPR006638">
    <property type="entry name" value="Elp3/MiaA/NifB-like_rSAM"/>
</dbReference>
<dbReference type="InterPro" id="IPR023404">
    <property type="entry name" value="rSAM_horseshoe"/>
</dbReference>
<dbReference type="SMART" id="SM00729">
    <property type="entry name" value="Elp3"/>
    <property type="match status" value="1"/>
</dbReference>
<dbReference type="GO" id="GO:0003824">
    <property type="term" value="F:catalytic activity"/>
    <property type="evidence" value="ECO:0007669"/>
    <property type="project" value="InterPro"/>
</dbReference>
<dbReference type="SFLD" id="SFLDG01123">
    <property type="entry name" value="methyltransferase_(Class_B)"/>
    <property type="match status" value="1"/>
</dbReference>
<dbReference type="CDD" id="cd02068">
    <property type="entry name" value="radical_SAM_B12_BD"/>
    <property type="match status" value="1"/>
</dbReference>
<evidence type="ECO:0000256" key="6">
    <source>
        <dbReference type="ARBA" id="ARBA00023004"/>
    </source>
</evidence>
<dbReference type="InterPro" id="IPR006158">
    <property type="entry name" value="Cobalamin-bd"/>
</dbReference>
<accession>A0A7G9ZCW8</accession>
<protein>
    <submittedName>
        <fullName evidence="10">Uncharacterized protein</fullName>
    </submittedName>
</protein>
<evidence type="ECO:0000256" key="2">
    <source>
        <dbReference type="ARBA" id="ARBA00022603"/>
    </source>
</evidence>
<evidence type="ECO:0000256" key="1">
    <source>
        <dbReference type="ARBA" id="ARBA00001966"/>
    </source>
</evidence>
<reference evidence="10" key="1">
    <citation type="submission" date="2020-06" db="EMBL/GenBank/DDBJ databases">
        <title>Unique genomic features of the anaerobic methanotrophic archaea.</title>
        <authorList>
            <person name="Chadwick G.L."/>
            <person name="Skennerton C.T."/>
            <person name="Laso-Perez R."/>
            <person name="Leu A.O."/>
            <person name="Speth D.R."/>
            <person name="Yu H."/>
            <person name="Morgan-Lang C."/>
            <person name="Hatzenpichler R."/>
            <person name="Goudeau D."/>
            <person name="Malmstrom R."/>
            <person name="Brazelton W.J."/>
            <person name="Woyke T."/>
            <person name="Hallam S.J."/>
            <person name="Tyson G.W."/>
            <person name="Wegener G."/>
            <person name="Boetius A."/>
            <person name="Orphan V."/>
        </authorList>
    </citation>
    <scope>NUCLEOTIDE SEQUENCE</scope>
</reference>
<dbReference type="EMBL" id="MT631714">
    <property type="protein sequence ID" value="QNO58102.1"/>
    <property type="molecule type" value="Genomic_DNA"/>
</dbReference>